<dbReference type="AlphaFoldDB" id="A0A1E3VTI2"/>
<accession>A0A1E3VTI2</accession>
<evidence type="ECO:0008006" key="4">
    <source>
        <dbReference type="Google" id="ProtNLM"/>
    </source>
</evidence>
<name>A0A1E3VTI2_9HYPH</name>
<feature type="signal peptide" evidence="1">
    <location>
        <begin position="1"/>
        <end position="24"/>
    </location>
</feature>
<proteinExistence type="predicted"/>
<dbReference type="EMBL" id="LPWE01000005">
    <property type="protein sequence ID" value="ODR96266.1"/>
    <property type="molecule type" value="Genomic_DNA"/>
</dbReference>
<protein>
    <recommendedName>
        <fullName evidence="4">Cysteine rich repeat protein</fullName>
    </recommendedName>
</protein>
<dbReference type="RefSeq" id="WP_069443599.1">
    <property type="nucleotide sequence ID" value="NZ_LPWE01000005.1"/>
</dbReference>
<evidence type="ECO:0000313" key="2">
    <source>
        <dbReference type="EMBL" id="ODR96266.1"/>
    </source>
</evidence>
<keyword evidence="1" id="KW-0732">Signal</keyword>
<reference evidence="2 3" key="1">
    <citation type="journal article" date="2016" name="Environ. Microbiol.">
        <title>New Methyloceanibacter diversity from North Sea sediments includes methanotroph containing solely the soluble methane monooxygenase.</title>
        <authorList>
            <person name="Vekeman B."/>
            <person name="Kerckhof F.M."/>
            <person name="Cremers G."/>
            <person name="de Vos P."/>
            <person name="Vandamme P."/>
            <person name="Boon N."/>
            <person name="Op den Camp H.J."/>
            <person name="Heylen K."/>
        </authorList>
    </citation>
    <scope>NUCLEOTIDE SEQUENCE [LARGE SCALE GENOMIC DNA]</scope>
    <source>
        <strain evidence="2 3">R-67176</strain>
    </source>
</reference>
<dbReference type="Proteomes" id="UP000094172">
    <property type="component" value="Unassembled WGS sequence"/>
</dbReference>
<comment type="caution">
    <text evidence="2">The sequence shown here is derived from an EMBL/GenBank/DDBJ whole genome shotgun (WGS) entry which is preliminary data.</text>
</comment>
<gene>
    <name evidence="2" type="ORF">AUC70_15355</name>
</gene>
<evidence type="ECO:0000256" key="1">
    <source>
        <dbReference type="SAM" id="SignalP"/>
    </source>
</evidence>
<feature type="chain" id="PRO_5009138741" description="Cysteine rich repeat protein" evidence="1">
    <location>
        <begin position="25"/>
        <end position="78"/>
    </location>
</feature>
<organism evidence="2 3">
    <name type="scientific">Methyloceanibacter stevinii</name>
    <dbReference type="NCBI Taxonomy" id="1774970"/>
    <lineage>
        <taxon>Bacteria</taxon>
        <taxon>Pseudomonadati</taxon>
        <taxon>Pseudomonadota</taxon>
        <taxon>Alphaproteobacteria</taxon>
        <taxon>Hyphomicrobiales</taxon>
        <taxon>Hyphomicrobiaceae</taxon>
        <taxon>Methyloceanibacter</taxon>
    </lineage>
</organism>
<evidence type="ECO:0000313" key="3">
    <source>
        <dbReference type="Proteomes" id="UP000094172"/>
    </source>
</evidence>
<keyword evidence="3" id="KW-1185">Reference proteome</keyword>
<sequence length="78" mass="8529">MKSVFFGLLIVGFTAVSFAGVASADAYTKAIRASCKQDYKRHCSDKTIGSKQLEVCMRQKRNSLSKTCQSALKAAGYR</sequence>